<feature type="compositionally biased region" description="Low complexity" evidence="5">
    <location>
        <begin position="523"/>
        <end position="540"/>
    </location>
</feature>
<evidence type="ECO:0000256" key="3">
    <source>
        <dbReference type="ARBA" id="ARBA00023157"/>
    </source>
</evidence>
<dbReference type="Gene3D" id="2.10.25.10">
    <property type="entry name" value="Laminin"/>
    <property type="match status" value="5"/>
</dbReference>
<name>A0A3N0YH53_ANAGA</name>
<dbReference type="PROSITE" id="PS51233">
    <property type="entry name" value="VWFD"/>
    <property type="match status" value="1"/>
</dbReference>
<dbReference type="InterPro" id="IPR013111">
    <property type="entry name" value="EGF_extracell"/>
</dbReference>
<keyword evidence="1 4" id="KW-0245">EGF-like domain</keyword>
<reference evidence="9 10" key="1">
    <citation type="submission" date="2018-10" db="EMBL/GenBank/DDBJ databases">
        <title>Genome assembly for a Yunnan-Guizhou Plateau 3E fish, Anabarilius grahami (Regan), and its evolutionary and genetic applications.</title>
        <authorList>
            <person name="Jiang W."/>
        </authorList>
    </citation>
    <scope>NUCLEOTIDE SEQUENCE [LARGE SCALE GENOMIC DNA]</scope>
    <source>
        <strain evidence="9">AG-KIZ</strain>
        <tissue evidence="9">Muscle</tissue>
    </source>
</reference>
<protein>
    <submittedName>
        <fullName evidence="9">von Willebrand factor D and EGF domain-containing protein</fullName>
    </submittedName>
</protein>
<evidence type="ECO:0000256" key="1">
    <source>
        <dbReference type="ARBA" id="ARBA00022536"/>
    </source>
</evidence>
<gene>
    <name evidence="9" type="ORF">DPX16_8267</name>
</gene>
<evidence type="ECO:0000256" key="4">
    <source>
        <dbReference type="PROSITE-ProRule" id="PRU00076"/>
    </source>
</evidence>
<dbReference type="FunFam" id="2.10.25.10:FF:000499">
    <property type="entry name" value="Predicted protein"/>
    <property type="match status" value="1"/>
</dbReference>
<evidence type="ECO:0000259" key="8">
    <source>
        <dbReference type="PROSITE" id="PS51233"/>
    </source>
</evidence>
<dbReference type="InterPro" id="IPR057885">
    <property type="entry name" value="Ig_VWDE"/>
</dbReference>
<dbReference type="EMBL" id="RJVU01042602">
    <property type="protein sequence ID" value="ROL45138.1"/>
    <property type="molecule type" value="Genomic_DNA"/>
</dbReference>
<dbReference type="SMART" id="SM00181">
    <property type="entry name" value="EGF"/>
    <property type="match status" value="7"/>
</dbReference>
<dbReference type="InterPro" id="IPR057774">
    <property type="entry name" value="D8C_UMOD/GP2/OIT3-like"/>
</dbReference>
<evidence type="ECO:0000313" key="10">
    <source>
        <dbReference type="Proteomes" id="UP000281406"/>
    </source>
</evidence>
<dbReference type="Pfam" id="PF07974">
    <property type="entry name" value="EGF_2"/>
    <property type="match status" value="1"/>
</dbReference>
<dbReference type="Pfam" id="PF26129">
    <property type="entry name" value="Vwde"/>
    <property type="match status" value="1"/>
</dbReference>
<organism evidence="9 10">
    <name type="scientific">Anabarilius grahami</name>
    <name type="common">Kanglang fish</name>
    <name type="synonym">Barilius grahami</name>
    <dbReference type="NCBI Taxonomy" id="495550"/>
    <lineage>
        <taxon>Eukaryota</taxon>
        <taxon>Metazoa</taxon>
        <taxon>Chordata</taxon>
        <taxon>Craniata</taxon>
        <taxon>Vertebrata</taxon>
        <taxon>Euteleostomi</taxon>
        <taxon>Actinopterygii</taxon>
        <taxon>Neopterygii</taxon>
        <taxon>Teleostei</taxon>
        <taxon>Ostariophysi</taxon>
        <taxon>Cypriniformes</taxon>
        <taxon>Xenocyprididae</taxon>
        <taxon>Xenocypridinae</taxon>
        <taxon>Xenocypridinae incertae sedis</taxon>
        <taxon>Anabarilius</taxon>
    </lineage>
</organism>
<feature type="compositionally biased region" description="Polar residues" evidence="5">
    <location>
        <begin position="1130"/>
        <end position="1141"/>
    </location>
</feature>
<dbReference type="PROSITE" id="PS50026">
    <property type="entry name" value="EGF_3"/>
    <property type="match status" value="3"/>
</dbReference>
<feature type="domain" description="EGF-like" evidence="7">
    <location>
        <begin position="1303"/>
        <end position="1335"/>
    </location>
</feature>
<dbReference type="GO" id="GO:0005102">
    <property type="term" value="F:signaling receptor binding"/>
    <property type="evidence" value="ECO:0007669"/>
    <property type="project" value="TreeGrafter"/>
</dbReference>
<feature type="disulfide bond" evidence="4">
    <location>
        <begin position="1381"/>
        <end position="1391"/>
    </location>
</feature>
<dbReference type="PROSITE" id="PS00022">
    <property type="entry name" value="EGF_1"/>
    <property type="match status" value="3"/>
</dbReference>
<evidence type="ECO:0000313" key="9">
    <source>
        <dbReference type="EMBL" id="ROL45138.1"/>
    </source>
</evidence>
<keyword evidence="2" id="KW-0732">Signal</keyword>
<evidence type="ECO:0000256" key="6">
    <source>
        <dbReference type="SAM" id="Phobius"/>
    </source>
</evidence>
<dbReference type="SMART" id="SM00216">
    <property type="entry name" value="VWD"/>
    <property type="match status" value="1"/>
</dbReference>
<keyword evidence="6" id="KW-1133">Transmembrane helix</keyword>
<dbReference type="InterPro" id="IPR058727">
    <property type="entry name" value="Helical_Vwde"/>
</dbReference>
<dbReference type="Pfam" id="PF25776">
    <property type="entry name" value="Ig_VWDE"/>
    <property type="match status" value="1"/>
</dbReference>
<dbReference type="Gene3D" id="2.60.120.260">
    <property type="entry name" value="Galactose-binding domain-like"/>
    <property type="match status" value="1"/>
</dbReference>
<keyword evidence="6" id="KW-0812">Transmembrane</keyword>
<sequence>MPTKCVEVNQCGTQAPVWLSLAEGETLPRPLEVKRMTACATWQFLGSGSKDCCLFRLPVTVRNCGDFYVYLLQPTQGCMGYCAEGKSMNLTEQAYLKCYVYAVFLIYPSELQPPSSSVPLIVAELSDSSVYLKCTFDDSSGNSSLGYVVTWWRLSPEGNREELRKDTTIETFTFIELDGINLRLGDKMKPQAVSISEDGREYKLTVESTVPLPCSSERCNLPLHLATSSQDEKDLGVDLVLSSCKVELFQTPCHNGFCSQASVHYSAVTDLWKDGDRSTEIHIKPIISTNFLWNGYAPQSVQILVKDVPSAHCYSFTDPHIITFDGRRYDNYQIGTFVLYRSTARLFEVHVRQWECAGMTAHPTSCVCGFAARDGSYVVTYDMCNGLVGETKPRLSVKNGDLLKSGIRVNESYQGRKVTIMFLSGAFVRADVADWGMSLTVRAPGSDQGHTEGLCGTFDGQPMNDYHKEGGETVEDSTSFINAWRLAPSTSLFDKLPIYESNSSLHEYCHCQQEKHQSTSGASPQSTVSSRCSSSTHVQSPSIIPTLDVTAEYIRSMQLHREMSRPTQHSAQGSRINAQRSQIQRRVMNPQRSQSQRRVLNPQRSQTQRRVINRSRRQGGYYHSRSSPHQSDLKESTYNFPEDHSSSNSPEPLVPSWPTESGLTESEVRRLCEGTLRNSTVGLGCGRLLGEMLEQALEMCVIDQQLKDDQAWIGATVPLLQNECERRVVEDVGRRKENQDVLASLRCPGLCSGNGQCTEWGCSCFPGFGSYDCSQVSSGYETPEITELENGGLCDVRYGVCSSVRVLGQGFKKSYKLKCEVVKEKIVNGEWSLDDARLVPASFQSSSSLECQLPVGDPQSSTTAHQPVLRWQIKVSNDGHSFSNAKILTLFDGTCQICKVSTSVVCTLKDRTCNIDGLCYEEGNHSLSSPCLTCRPDLSKYGWSIAEKNEAPVFHPGQLSLKTFYGENFVYQFSATDPEGSAVLFTLKSGPRDAVLSPAGLLIWKALSTTPMTFELAVTDDCNAETRAAVKVSVHPCDCQNGASCVTNINFPPGSGEYLCVCPAGLEGDRCEVDVDDCRSNPCLSEKTVDKTDEDSHEITSKSEINLGSFKPKLVPGQILLREGDKLSDVTSSLAMPSSTRKSAEPSIGAERSPLSTKRTSSVDRKTTTHTLDWTNTKAKGSSTREQLNEEEFNPEHAEDNRTCADSPCFSGVLCEATSSGSFRCGSCPHGFRGNGITCKPMCRYPCGQNMECSQPNTCTCKEGYTGYNCHIAVCRPDCKNKGKCVKPNVCECPAGYNGPTCDEALCNPPCKNRGQCMRNNVCSCPEGYTGKRCQKSECSLVLFSPEYRLFYFCCCDLFLHPACILAYYMFGLYALCVGVCDPMCMNNGKCVGPNTCSCPSGWRGEICNIRKRFATESSRLHLFDQNTVKTVIL</sequence>
<dbReference type="PROSITE" id="PS01186">
    <property type="entry name" value="EGF_2"/>
    <property type="match status" value="2"/>
</dbReference>
<feature type="compositionally biased region" description="Basic and acidic residues" evidence="5">
    <location>
        <begin position="631"/>
        <end position="645"/>
    </location>
</feature>
<feature type="disulfide bond" evidence="4">
    <location>
        <begin position="1325"/>
        <end position="1334"/>
    </location>
</feature>
<comment type="caution">
    <text evidence="9">The sequence shown here is derived from an EMBL/GenBank/DDBJ whole genome shotgun (WGS) entry which is preliminary data.</text>
</comment>
<dbReference type="GO" id="GO:0009986">
    <property type="term" value="C:cell surface"/>
    <property type="evidence" value="ECO:0007669"/>
    <property type="project" value="TreeGrafter"/>
</dbReference>
<dbReference type="FunFam" id="2.10.25.10:FF:000595">
    <property type="entry name" value="von Willebrand factor D and EGF domain-containing protein"/>
    <property type="match status" value="1"/>
</dbReference>
<comment type="caution">
    <text evidence="4">Lacks conserved residue(s) required for the propagation of feature annotation.</text>
</comment>
<feature type="region of interest" description="Disordered" evidence="5">
    <location>
        <begin position="1130"/>
        <end position="1188"/>
    </location>
</feature>
<feature type="compositionally biased region" description="Polar residues" evidence="5">
    <location>
        <begin position="565"/>
        <end position="610"/>
    </location>
</feature>
<dbReference type="InterPro" id="IPR000742">
    <property type="entry name" value="EGF"/>
</dbReference>
<feature type="domain" description="EGF-like" evidence="7">
    <location>
        <begin position="1378"/>
        <end position="1409"/>
    </location>
</feature>
<dbReference type="Pfam" id="PF00094">
    <property type="entry name" value="VWD"/>
    <property type="match status" value="1"/>
</dbReference>
<feature type="region of interest" description="Disordered" evidence="5">
    <location>
        <begin position="517"/>
        <end position="543"/>
    </location>
</feature>
<feature type="transmembrane region" description="Helical" evidence="6">
    <location>
        <begin position="1359"/>
        <end position="1381"/>
    </location>
</feature>
<dbReference type="PANTHER" id="PTHR14949:SF53">
    <property type="entry name" value="VON WILLEBRAND FACTOR D AND EGF DOMAIN-CONTAINING PROTEIN"/>
    <property type="match status" value="1"/>
</dbReference>
<dbReference type="GO" id="GO:0005576">
    <property type="term" value="C:extracellular region"/>
    <property type="evidence" value="ECO:0007669"/>
    <property type="project" value="TreeGrafter"/>
</dbReference>
<evidence type="ECO:0000256" key="5">
    <source>
        <dbReference type="SAM" id="MobiDB-lite"/>
    </source>
</evidence>
<feature type="disulfide bond" evidence="4">
    <location>
        <begin position="1307"/>
        <end position="1317"/>
    </location>
</feature>
<feature type="disulfide bond" evidence="4">
    <location>
        <begin position="1399"/>
        <end position="1408"/>
    </location>
</feature>
<proteinExistence type="predicted"/>
<dbReference type="Pfam" id="PF23283">
    <property type="entry name" value="D8C_UMOD"/>
    <property type="match status" value="1"/>
</dbReference>
<dbReference type="PANTHER" id="PTHR14949">
    <property type="entry name" value="EGF-LIKE-DOMAIN, MULTIPLE 7, 8"/>
    <property type="match status" value="1"/>
</dbReference>
<dbReference type="SUPFAM" id="SSF57196">
    <property type="entry name" value="EGF/Laminin"/>
    <property type="match status" value="2"/>
</dbReference>
<keyword evidence="6" id="KW-0472">Membrane</keyword>
<feature type="compositionally biased region" description="Polar residues" evidence="5">
    <location>
        <begin position="1169"/>
        <end position="1186"/>
    </location>
</feature>
<feature type="domain" description="EGF-like" evidence="7">
    <location>
        <begin position="1033"/>
        <end position="1072"/>
    </location>
</feature>
<dbReference type="OrthoDB" id="382013at2759"/>
<evidence type="ECO:0000256" key="2">
    <source>
        <dbReference type="ARBA" id="ARBA00022729"/>
    </source>
</evidence>
<dbReference type="InterPro" id="IPR050969">
    <property type="entry name" value="Dev_Signal_Modulators"/>
</dbReference>
<keyword evidence="10" id="KW-1185">Reference proteome</keyword>
<keyword evidence="3 4" id="KW-1015">Disulfide bond</keyword>
<dbReference type="InterPro" id="IPR001846">
    <property type="entry name" value="VWF_type-D"/>
</dbReference>
<accession>A0A3N0YH53</accession>
<feature type="domain" description="VWFD" evidence="8">
    <location>
        <begin position="311"/>
        <end position="492"/>
    </location>
</feature>
<feature type="disulfide bond" evidence="4">
    <location>
        <begin position="1062"/>
        <end position="1071"/>
    </location>
</feature>
<dbReference type="Proteomes" id="UP000281406">
    <property type="component" value="Unassembled WGS sequence"/>
</dbReference>
<evidence type="ECO:0000259" key="7">
    <source>
        <dbReference type="PROSITE" id="PS50026"/>
    </source>
</evidence>
<feature type="region of interest" description="Disordered" evidence="5">
    <location>
        <begin position="562"/>
        <end position="661"/>
    </location>
</feature>
<dbReference type="CDD" id="cd00054">
    <property type="entry name" value="EGF_CA"/>
    <property type="match status" value="1"/>
</dbReference>